<evidence type="ECO:0000313" key="2">
    <source>
        <dbReference type="Proteomes" id="UP000004371"/>
    </source>
</evidence>
<accession>E8LPN8</accession>
<keyword evidence="2" id="KW-1185">Reference proteome</keyword>
<evidence type="ECO:0000313" key="1">
    <source>
        <dbReference type="EMBL" id="EGA67334.1"/>
    </source>
</evidence>
<comment type="caution">
    <text evidence="1">The sequence shown here is derived from an EMBL/GenBank/DDBJ whole genome shotgun (WGS) entry which is preliminary data.</text>
</comment>
<dbReference type="AlphaFoldDB" id="E8LPN8"/>
<dbReference type="STRING" id="945543.VIBR0546_01321"/>
<gene>
    <name evidence="1" type="ORF">VIBR0546_01321</name>
</gene>
<reference evidence="1 2" key="1">
    <citation type="journal article" date="2012" name="Int. J. Syst. Evol. Microbiol.">
        <title>Vibrio caribbeanicus sp. nov., isolated from the marine sponge Scleritoderma cyanea.</title>
        <authorList>
            <person name="Hoffmann M."/>
            <person name="Monday S.R."/>
            <person name="Allard M.W."/>
            <person name="Strain E.A."/>
            <person name="Whittaker P."/>
            <person name="Naum M."/>
            <person name="McCarthy P.J."/>
            <person name="Lopez J.V."/>
            <person name="Fischer M."/>
            <person name="Brown E.W."/>
        </authorList>
    </citation>
    <scope>NUCLEOTIDE SEQUENCE [LARGE SCALE GENOMIC DNA]</scope>
    <source>
        <strain evidence="1 2">LMG 20546</strain>
    </source>
</reference>
<sequence length="39" mass="4299">MKHITVKSFICASVDQTISAMADSKRNAFGADRKLDNPM</sequence>
<name>E8LPN8_9VIBR</name>
<protein>
    <submittedName>
        <fullName evidence="1">Uncharacterized protein</fullName>
    </submittedName>
</protein>
<dbReference type="EMBL" id="AEVS01000011">
    <property type="protein sequence ID" value="EGA67334.1"/>
    <property type="molecule type" value="Genomic_DNA"/>
</dbReference>
<dbReference type="Proteomes" id="UP000004371">
    <property type="component" value="Unassembled WGS sequence"/>
</dbReference>
<proteinExistence type="predicted"/>
<organism evidence="1 2">
    <name type="scientific">Vibrio brasiliensis LMG 20546</name>
    <dbReference type="NCBI Taxonomy" id="945543"/>
    <lineage>
        <taxon>Bacteria</taxon>
        <taxon>Pseudomonadati</taxon>
        <taxon>Pseudomonadota</taxon>
        <taxon>Gammaproteobacteria</taxon>
        <taxon>Vibrionales</taxon>
        <taxon>Vibrionaceae</taxon>
        <taxon>Vibrio</taxon>
        <taxon>Vibrio oreintalis group</taxon>
    </lineage>
</organism>